<dbReference type="PROSITE" id="PS00893">
    <property type="entry name" value="NUDIX_BOX"/>
    <property type="match status" value="1"/>
</dbReference>
<dbReference type="EMBL" id="BMNZ01000005">
    <property type="protein sequence ID" value="GGM98941.1"/>
    <property type="molecule type" value="Genomic_DNA"/>
</dbReference>
<organism evidence="3 4">
    <name type="scientific">Terrabacter tumescens</name>
    <dbReference type="NCBI Taxonomy" id="60443"/>
    <lineage>
        <taxon>Bacteria</taxon>
        <taxon>Bacillati</taxon>
        <taxon>Actinomycetota</taxon>
        <taxon>Actinomycetes</taxon>
        <taxon>Micrococcales</taxon>
        <taxon>Intrasporangiaceae</taxon>
        <taxon>Terrabacter</taxon>
    </lineage>
</organism>
<dbReference type="PROSITE" id="PS51462">
    <property type="entry name" value="NUDIX"/>
    <property type="match status" value="1"/>
</dbReference>
<dbReference type="InterPro" id="IPR015797">
    <property type="entry name" value="NUDIX_hydrolase-like_dom_sf"/>
</dbReference>
<dbReference type="InterPro" id="IPR000086">
    <property type="entry name" value="NUDIX_hydrolase_dom"/>
</dbReference>
<evidence type="ECO:0000256" key="1">
    <source>
        <dbReference type="ARBA" id="ARBA00022801"/>
    </source>
</evidence>
<dbReference type="CDD" id="cd03673">
    <property type="entry name" value="NUDIX_Ap6A_hydrolase"/>
    <property type="match status" value="1"/>
</dbReference>
<dbReference type="Proteomes" id="UP000623461">
    <property type="component" value="Unassembled WGS sequence"/>
</dbReference>
<dbReference type="InterPro" id="IPR013078">
    <property type="entry name" value="His_Pase_superF_clade-1"/>
</dbReference>
<sequence length="316" mass="34396">MASVIPAAGTLPWRRRDGRLEVALVHRPKYDDWSWAKGKLDPGEHACVAATRETLEETGLVVRLGVPLPPAEYPVLDHTGGPATKKVHYWAARVTGGTGALEHEIDEVAWVDVRTAHDRLDYARDREQLLALVRAGRADELRSWPIAFVRHAKATPRGKWDGDDRKRPLDAVGRAQAATVAAVLDAYGVKRVVSSSSTRCVATVEPYAVRNGLRLRTRDALSEEGFAESEVGAVAQVQRLLERGDPAALCSHGPVLPTLLGLLHARVSSSPERGDLVAEQLRAAADEAMHKGEVLVCHLVGRGEDARVVDVERIDT</sequence>
<dbReference type="RefSeq" id="WP_030199610.1">
    <property type="nucleotide sequence ID" value="NZ_BMNZ01000005.1"/>
</dbReference>
<evidence type="ECO:0000259" key="2">
    <source>
        <dbReference type="PROSITE" id="PS51462"/>
    </source>
</evidence>
<dbReference type="InterPro" id="IPR051325">
    <property type="entry name" value="Nudix_hydrolase_domain"/>
</dbReference>
<gene>
    <name evidence="3" type="ORF">GCM10009721_27420</name>
</gene>
<dbReference type="PANTHER" id="PTHR21340">
    <property type="entry name" value="DIADENOSINE 5,5-P1,P4-TETRAPHOSPHATE PYROPHOSPHOHYDROLASE MUTT"/>
    <property type="match status" value="1"/>
</dbReference>
<dbReference type="Gene3D" id="3.90.79.10">
    <property type="entry name" value="Nucleoside Triphosphate Pyrophosphohydrolase"/>
    <property type="match status" value="1"/>
</dbReference>
<dbReference type="Pfam" id="PF00293">
    <property type="entry name" value="NUDIX"/>
    <property type="match status" value="1"/>
</dbReference>
<name>A0ABQ2I5K4_9MICO</name>
<evidence type="ECO:0000313" key="3">
    <source>
        <dbReference type="EMBL" id="GGM98941.1"/>
    </source>
</evidence>
<dbReference type="InterPro" id="IPR029033">
    <property type="entry name" value="His_PPase_superfam"/>
</dbReference>
<protein>
    <submittedName>
        <fullName evidence="3">ADP-ribose pyrophosphatase</fullName>
    </submittedName>
</protein>
<keyword evidence="1" id="KW-0378">Hydrolase</keyword>
<dbReference type="InterPro" id="IPR020084">
    <property type="entry name" value="NUDIX_hydrolase_CS"/>
</dbReference>
<dbReference type="SUPFAM" id="SSF53254">
    <property type="entry name" value="Phosphoglycerate mutase-like"/>
    <property type="match status" value="1"/>
</dbReference>
<evidence type="ECO:0000313" key="4">
    <source>
        <dbReference type="Proteomes" id="UP000623461"/>
    </source>
</evidence>
<dbReference type="PANTHER" id="PTHR21340:SF0">
    <property type="entry name" value="BIS(5'-NUCLEOSYL)-TETRAPHOSPHATASE [ASYMMETRICAL]"/>
    <property type="match status" value="1"/>
</dbReference>
<feature type="domain" description="Nudix hydrolase" evidence="2">
    <location>
        <begin position="3"/>
        <end position="133"/>
    </location>
</feature>
<keyword evidence="4" id="KW-1185">Reference proteome</keyword>
<dbReference type="Gene3D" id="3.40.50.1240">
    <property type="entry name" value="Phosphoglycerate mutase-like"/>
    <property type="match status" value="1"/>
</dbReference>
<proteinExistence type="predicted"/>
<accession>A0ABQ2I5K4</accession>
<dbReference type="CDD" id="cd07067">
    <property type="entry name" value="HP_PGM_like"/>
    <property type="match status" value="1"/>
</dbReference>
<dbReference type="SUPFAM" id="SSF55811">
    <property type="entry name" value="Nudix"/>
    <property type="match status" value="1"/>
</dbReference>
<comment type="caution">
    <text evidence="3">The sequence shown here is derived from an EMBL/GenBank/DDBJ whole genome shotgun (WGS) entry which is preliminary data.</text>
</comment>
<dbReference type="Pfam" id="PF00300">
    <property type="entry name" value="His_Phos_1"/>
    <property type="match status" value="1"/>
</dbReference>
<reference evidence="4" key="1">
    <citation type="journal article" date="2019" name="Int. J. Syst. Evol. Microbiol.">
        <title>The Global Catalogue of Microorganisms (GCM) 10K type strain sequencing project: providing services to taxonomists for standard genome sequencing and annotation.</title>
        <authorList>
            <consortium name="The Broad Institute Genomics Platform"/>
            <consortium name="The Broad Institute Genome Sequencing Center for Infectious Disease"/>
            <person name="Wu L."/>
            <person name="Ma J."/>
        </authorList>
    </citation>
    <scope>NUCLEOTIDE SEQUENCE [LARGE SCALE GENOMIC DNA]</scope>
    <source>
        <strain evidence="4">JCM 1365</strain>
    </source>
</reference>
<dbReference type="SMART" id="SM00855">
    <property type="entry name" value="PGAM"/>
    <property type="match status" value="1"/>
</dbReference>